<keyword evidence="2" id="KW-1133">Transmembrane helix</keyword>
<feature type="region of interest" description="Disordered" evidence="1">
    <location>
        <begin position="475"/>
        <end position="508"/>
    </location>
</feature>
<dbReference type="RefSeq" id="WP_203920222.1">
    <property type="nucleotide sequence ID" value="NZ_BONZ01000045.1"/>
</dbReference>
<sequence length="508" mass="52640">MTTIRLAIFNPSGTVEGCGLADCDPKPVDVLCRDHGALLVFKEIPPRTRYVLGVLACALIWAAFFAAPALNNIVPTFVVLALAGAGIVVLPLRTFPVAGRSILAGWIIACALAPVLDRPHHKAFQIVATVIVFAIAIGWAVRLSRSAADLNKRADSSGGVAGAAFVAAGLAIAAVTALLWLLTGPPGSDPATHLPAALRAPLIWSVRVMLGVTVVAWAGFAAGLGTDAWRDRGLRLIKPPSRPRRLARWGADPASAARGPQAVDRIIEGVFGVMVQFVLAVLDVLIGLLYYRILGILVAVANWLLSWLAAMVTIVVRAAVLLRSAAWSATRVIAIPAVSLLVAAVLMLSFTHAHVDYVKTGSLADVGLLLGCAAASYVLLTLAWTALSAVQPSILSAAIVNFTGPTLAITIVLALIGGWGFGILGAAGYGPYHIGWLTIGCTTLVAVAVIVWGLRRRSLQAGEDEIDRLAPLAARRGAGDATVPAPRSPVASAADNRSAAAPLGGELG</sequence>
<proteinExistence type="predicted"/>
<feature type="transmembrane region" description="Helical" evidence="2">
    <location>
        <begin position="332"/>
        <end position="354"/>
    </location>
</feature>
<feature type="transmembrane region" description="Helical" evidence="2">
    <location>
        <begin position="434"/>
        <end position="454"/>
    </location>
</feature>
<feature type="transmembrane region" description="Helical" evidence="2">
    <location>
        <begin position="366"/>
        <end position="387"/>
    </location>
</feature>
<feature type="transmembrane region" description="Helical" evidence="2">
    <location>
        <begin position="162"/>
        <end position="182"/>
    </location>
</feature>
<organism evidence="3 4">
    <name type="scientific">Rugosimonospora africana</name>
    <dbReference type="NCBI Taxonomy" id="556532"/>
    <lineage>
        <taxon>Bacteria</taxon>
        <taxon>Bacillati</taxon>
        <taxon>Actinomycetota</taxon>
        <taxon>Actinomycetes</taxon>
        <taxon>Micromonosporales</taxon>
        <taxon>Micromonosporaceae</taxon>
        <taxon>Rugosimonospora</taxon>
    </lineage>
</organism>
<feature type="transmembrane region" description="Helical" evidence="2">
    <location>
        <begin position="50"/>
        <end position="67"/>
    </location>
</feature>
<feature type="transmembrane region" description="Helical" evidence="2">
    <location>
        <begin position="296"/>
        <end position="320"/>
    </location>
</feature>
<keyword evidence="4" id="KW-1185">Reference proteome</keyword>
<accession>A0A8J3VRW1</accession>
<dbReference type="AlphaFoldDB" id="A0A8J3VRW1"/>
<keyword evidence="2" id="KW-0472">Membrane</keyword>
<feature type="transmembrane region" description="Helical" evidence="2">
    <location>
        <begin position="122"/>
        <end position="141"/>
    </location>
</feature>
<feature type="transmembrane region" description="Helical" evidence="2">
    <location>
        <begin position="97"/>
        <end position="116"/>
    </location>
</feature>
<evidence type="ECO:0000256" key="2">
    <source>
        <dbReference type="SAM" id="Phobius"/>
    </source>
</evidence>
<evidence type="ECO:0000313" key="4">
    <source>
        <dbReference type="Proteomes" id="UP000642748"/>
    </source>
</evidence>
<keyword evidence="2" id="KW-0812">Transmembrane</keyword>
<gene>
    <name evidence="3" type="ORF">Raf01_48170</name>
</gene>
<feature type="transmembrane region" description="Helical" evidence="2">
    <location>
        <begin position="73"/>
        <end position="90"/>
    </location>
</feature>
<feature type="transmembrane region" description="Helical" evidence="2">
    <location>
        <begin position="399"/>
        <end position="422"/>
    </location>
</feature>
<feature type="compositionally biased region" description="Low complexity" evidence="1">
    <location>
        <begin position="475"/>
        <end position="501"/>
    </location>
</feature>
<feature type="transmembrane region" description="Helical" evidence="2">
    <location>
        <begin position="202"/>
        <end position="225"/>
    </location>
</feature>
<dbReference type="Proteomes" id="UP000642748">
    <property type="component" value="Unassembled WGS sequence"/>
</dbReference>
<protein>
    <submittedName>
        <fullName evidence="3">Uncharacterized protein</fullName>
    </submittedName>
</protein>
<evidence type="ECO:0000313" key="3">
    <source>
        <dbReference type="EMBL" id="GIH16645.1"/>
    </source>
</evidence>
<name>A0A8J3VRW1_9ACTN</name>
<comment type="caution">
    <text evidence="3">The sequence shown here is derived from an EMBL/GenBank/DDBJ whole genome shotgun (WGS) entry which is preliminary data.</text>
</comment>
<reference evidence="3" key="1">
    <citation type="submission" date="2021-01" db="EMBL/GenBank/DDBJ databases">
        <title>Whole genome shotgun sequence of Rugosimonospora africana NBRC 104875.</title>
        <authorList>
            <person name="Komaki H."/>
            <person name="Tamura T."/>
        </authorList>
    </citation>
    <scope>NUCLEOTIDE SEQUENCE</scope>
    <source>
        <strain evidence="3">NBRC 104875</strain>
    </source>
</reference>
<evidence type="ECO:0000256" key="1">
    <source>
        <dbReference type="SAM" id="MobiDB-lite"/>
    </source>
</evidence>
<dbReference type="EMBL" id="BONZ01000045">
    <property type="protein sequence ID" value="GIH16645.1"/>
    <property type="molecule type" value="Genomic_DNA"/>
</dbReference>
<feature type="transmembrane region" description="Helical" evidence="2">
    <location>
        <begin position="266"/>
        <end position="290"/>
    </location>
</feature>